<dbReference type="CDD" id="cd01949">
    <property type="entry name" value="GGDEF"/>
    <property type="match status" value="1"/>
</dbReference>
<keyword evidence="1" id="KW-1133">Transmembrane helix</keyword>
<dbReference type="NCBIfam" id="TIGR00254">
    <property type="entry name" value="GGDEF"/>
    <property type="match status" value="1"/>
</dbReference>
<dbReference type="PANTHER" id="PTHR45138:SF9">
    <property type="entry name" value="DIGUANYLATE CYCLASE DGCM-RELATED"/>
    <property type="match status" value="1"/>
</dbReference>
<accession>A0AA48M6F1</accession>
<proteinExistence type="predicted"/>
<organism evidence="3 4">
    <name type="scientific">Brevibacillus aydinogluensis</name>
    <dbReference type="NCBI Taxonomy" id="927786"/>
    <lineage>
        <taxon>Bacteria</taxon>
        <taxon>Bacillati</taxon>
        <taxon>Bacillota</taxon>
        <taxon>Bacilli</taxon>
        <taxon>Bacillales</taxon>
        <taxon>Paenibacillaceae</taxon>
        <taxon>Brevibacillus</taxon>
    </lineage>
</organism>
<evidence type="ECO:0000256" key="1">
    <source>
        <dbReference type="SAM" id="Phobius"/>
    </source>
</evidence>
<dbReference type="EMBL" id="OY569118">
    <property type="protein sequence ID" value="CAJ1002129.1"/>
    <property type="molecule type" value="Genomic_DNA"/>
</dbReference>
<evidence type="ECO:0000313" key="3">
    <source>
        <dbReference type="EMBL" id="CAJ1002129.1"/>
    </source>
</evidence>
<dbReference type="GO" id="GO:0005886">
    <property type="term" value="C:plasma membrane"/>
    <property type="evidence" value="ECO:0007669"/>
    <property type="project" value="TreeGrafter"/>
</dbReference>
<reference evidence="3" key="1">
    <citation type="submission" date="2023-07" db="EMBL/GenBank/DDBJ databases">
        <authorList>
            <person name="Ivanov I."/>
            <person name="Teneva D."/>
            <person name="Stoikov I."/>
        </authorList>
    </citation>
    <scope>NUCLEOTIDE SEQUENCE</scope>
    <source>
        <strain evidence="3">4475</strain>
    </source>
</reference>
<name>A0AA48M6F1_9BACL</name>
<dbReference type="GO" id="GO:0052621">
    <property type="term" value="F:diguanylate cyclase activity"/>
    <property type="evidence" value="ECO:0007669"/>
    <property type="project" value="TreeGrafter"/>
</dbReference>
<dbReference type="RefSeq" id="WP_171564238.1">
    <property type="nucleotide sequence ID" value="NZ_OY569118.1"/>
</dbReference>
<keyword evidence="1" id="KW-0472">Membrane</keyword>
<dbReference type="GO" id="GO:1902201">
    <property type="term" value="P:negative regulation of bacterial-type flagellum-dependent cell motility"/>
    <property type="evidence" value="ECO:0007669"/>
    <property type="project" value="TreeGrafter"/>
</dbReference>
<dbReference type="Pfam" id="PF00990">
    <property type="entry name" value="GGDEF"/>
    <property type="match status" value="1"/>
</dbReference>
<evidence type="ECO:0000259" key="2">
    <source>
        <dbReference type="PROSITE" id="PS50887"/>
    </source>
</evidence>
<dbReference type="InterPro" id="IPR000160">
    <property type="entry name" value="GGDEF_dom"/>
</dbReference>
<dbReference type="SUPFAM" id="SSF55073">
    <property type="entry name" value="Nucleotide cyclase"/>
    <property type="match status" value="1"/>
</dbReference>
<keyword evidence="4" id="KW-1185">Reference proteome</keyword>
<gene>
    <name evidence="3" type="ORF">BSPP4475_07380</name>
</gene>
<dbReference type="InterPro" id="IPR050469">
    <property type="entry name" value="Diguanylate_Cyclase"/>
</dbReference>
<feature type="transmembrane region" description="Helical" evidence="1">
    <location>
        <begin position="33"/>
        <end position="52"/>
    </location>
</feature>
<dbReference type="PROSITE" id="PS50887">
    <property type="entry name" value="GGDEF"/>
    <property type="match status" value="1"/>
</dbReference>
<evidence type="ECO:0000313" key="4">
    <source>
        <dbReference type="Proteomes" id="UP001189619"/>
    </source>
</evidence>
<keyword evidence="1" id="KW-0812">Transmembrane</keyword>
<dbReference type="PANTHER" id="PTHR45138">
    <property type="entry name" value="REGULATORY COMPONENTS OF SENSORY TRANSDUCTION SYSTEM"/>
    <property type="match status" value="1"/>
</dbReference>
<dbReference type="FunFam" id="3.30.70.270:FF:000001">
    <property type="entry name" value="Diguanylate cyclase domain protein"/>
    <property type="match status" value="1"/>
</dbReference>
<dbReference type="SMART" id="SM00267">
    <property type="entry name" value="GGDEF"/>
    <property type="match status" value="1"/>
</dbReference>
<dbReference type="Gene3D" id="3.30.70.270">
    <property type="match status" value="1"/>
</dbReference>
<sequence>MDLRWIGLGISCLFSLLWTVVYGLPSHQLTAVLAAVVAVMQAAAGYQMGLYAERLREEASLDSLTGALVNRRFFALLEKEIERARRHDYPVTLLFIDLDNFKIFNDSHGHLAGDELLCRFADILKRSIRAQDAVGRWGGEEFVIMLPHAETPHGVAVGERIQRNVREDLGGVTVSIGIASFPAHASTATELAAKADTLMYEAKKKKDCILVAHH</sequence>
<dbReference type="AlphaFoldDB" id="A0AA48M6F1"/>
<protein>
    <submittedName>
        <fullName evidence="3">GGDEF domain-containing protein</fullName>
    </submittedName>
</protein>
<dbReference type="GO" id="GO:0043709">
    <property type="term" value="P:cell adhesion involved in single-species biofilm formation"/>
    <property type="evidence" value="ECO:0007669"/>
    <property type="project" value="TreeGrafter"/>
</dbReference>
<dbReference type="Proteomes" id="UP001189619">
    <property type="component" value="Chromosome"/>
</dbReference>
<dbReference type="InterPro" id="IPR043128">
    <property type="entry name" value="Rev_trsase/Diguanyl_cyclase"/>
</dbReference>
<dbReference type="InterPro" id="IPR029787">
    <property type="entry name" value="Nucleotide_cyclase"/>
</dbReference>
<feature type="domain" description="GGDEF" evidence="2">
    <location>
        <begin position="89"/>
        <end position="214"/>
    </location>
</feature>
<dbReference type="KEGG" id="bayd:BSPP4475_07380"/>